<accession>A0A915IHM7</accession>
<sequence length="71" mass="7948">MTRLLRERELSHLENCRQDISDAVILNNNDAVTVENSKKFTTAPTTKNFPAASAASSSSFKLELDENYDID</sequence>
<evidence type="ECO:0000313" key="1">
    <source>
        <dbReference type="Proteomes" id="UP000887565"/>
    </source>
</evidence>
<dbReference type="AlphaFoldDB" id="A0A915IHM7"/>
<reference evidence="2" key="1">
    <citation type="submission" date="2022-11" db="UniProtKB">
        <authorList>
            <consortium name="WormBaseParasite"/>
        </authorList>
    </citation>
    <scope>IDENTIFICATION</scope>
</reference>
<dbReference type="WBParaSite" id="nRc.2.0.1.t13353-RA">
    <property type="protein sequence ID" value="nRc.2.0.1.t13353-RA"/>
    <property type="gene ID" value="nRc.2.0.1.g13353"/>
</dbReference>
<dbReference type="Proteomes" id="UP000887565">
    <property type="component" value="Unplaced"/>
</dbReference>
<proteinExistence type="predicted"/>
<evidence type="ECO:0000313" key="2">
    <source>
        <dbReference type="WBParaSite" id="nRc.2.0.1.t13353-RA"/>
    </source>
</evidence>
<organism evidence="1 2">
    <name type="scientific">Romanomermis culicivorax</name>
    <name type="common">Nematode worm</name>
    <dbReference type="NCBI Taxonomy" id="13658"/>
    <lineage>
        <taxon>Eukaryota</taxon>
        <taxon>Metazoa</taxon>
        <taxon>Ecdysozoa</taxon>
        <taxon>Nematoda</taxon>
        <taxon>Enoplea</taxon>
        <taxon>Dorylaimia</taxon>
        <taxon>Mermithida</taxon>
        <taxon>Mermithoidea</taxon>
        <taxon>Mermithidae</taxon>
        <taxon>Romanomermis</taxon>
    </lineage>
</organism>
<name>A0A915IHM7_ROMCU</name>
<protein>
    <submittedName>
        <fullName evidence="2">Uncharacterized protein</fullName>
    </submittedName>
</protein>
<keyword evidence="1" id="KW-1185">Reference proteome</keyword>